<evidence type="ECO:0000256" key="2">
    <source>
        <dbReference type="ARBA" id="ARBA00005722"/>
    </source>
</evidence>
<accession>A0A1H3WX01</accession>
<dbReference type="RefSeq" id="WP_091337690.1">
    <property type="nucleotide sequence ID" value="NZ_FNRM01000001.1"/>
</dbReference>
<dbReference type="STRING" id="152573.SAMN04488051_1013"/>
<keyword evidence="5" id="KW-0998">Cell outer membrane</keyword>
<gene>
    <name evidence="7" type="ORF">SAMN04488051_1013</name>
</gene>
<dbReference type="EMBL" id="FNRM01000001">
    <property type="protein sequence ID" value="SDZ91696.1"/>
    <property type="molecule type" value="Genomic_DNA"/>
</dbReference>
<dbReference type="PANTHER" id="PTHR38776">
    <property type="entry name" value="MLTA-INTERACTING PROTEIN-RELATED"/>
    <property type="match status" value="1"/>
</dbReference>
<evidence type="ECO:0000313" key="7">
    <source>
        <dbReference type="EMBL" id="SDZ91696.1"/>
    </source>
</evidence>
<keyword evidence="3 6" id="KW-0732">Signal</keyword>
<protein>
    <submittedName>
        <fullName evidence="7">Outer membrane scaffolding protein for murein synthesis, MipA/OmpV family</fullName>
    </submittedName>
</protein>
<dbReference type="InterPro" id="IPR010583">
    <property type="entry name" value="MipA"/>
</dbReference>
<dbReference type="AlphaFoldDB" id="A0A1H3WX01"/>
<sequence>MKKFTALLLLTCLYGFSFHSALAQERTALVPLPSVDDFTKGQDGWALGLGLGIEYETAYEGSDEFGFEVDPAGALQWRRGNDIFFWAGEALGWRGLRANTWLFEALVGFDEGREESDSKKGYLDGLGDNDEGFELVLQARRAFDADWRYWLIGRVVTGGNGNLGLFGVGRRFGDKRDGSGSEINVVAVFHDSKFANTDFGINAQQAAASGLNETRLSGGFRSLGVNYNYRHIINNNWQIFGEALYERYSSKVQDSPIARSSYEAEVGIGFIYVF</sequence>
<dbReference type="PANTHER" id="PTHR38776:SF1">
    <property type="entry name" value="MLTA-INTERACTING PROTEIN-RELATED"/>
    <property type="match status" value="1"/>
</dbReference>
<dbReference type="GO" id="GO:0009279">
    <property type="term" value="C:cell outer membrane"/>
    <property type="evidence" value="ECO:0007669"/>
    <property type="project" value="UniProtKB-SubCell"/>
</dbReference>
<dbReference type="OrthoDB" id="5827747at2"/>
<proteinExistence type="inferred from homology"/>
<feature type="chain" id="PRO_5011679312" evidence="6">
    <location>
        <begin position="24"/>
        <end position="274"/>
    </location>
</feature>
<evidence type="ECO:0000256" key="4">
    <source>
        <dbReference type="ARBA" id="ARBA00023136"/>
    </source>
</evidence>
<evidence type="ECO:0000256" key="6">
    <source>
        <dbReference type="SAM" id="SignalP"/>
    </source>
</evidence>
<comment type="subcellular location">
    <subcellularLocation>
        <location evidence="1">Cell outer membrane</location>
    </subcellularLocation>
</comment>
<name>A0A1H3WX01_ALKAM</name>
<organism evidence="7 8">
    <name type="scientific">Alkalimonas amylolytica</name>
    <dbReference type="NCBI Taxonomy" id="152573"/>
    <lineage>
        <taxon>Bacteria</taxon>
        <taxon>Pseudomonadati</taxon>
        <taxon>Pseudomonadota</taxon>
        <taxon>Gammaproteobacteria</taxon>
        <taxon>Alkalimonas</taxon>
    </lineage>
</organism>
<feature type="signal peptide" evidence="6">
    <location>
        <begin position="1"/>
        <end position="23"/>
    </location>
</feature>
<comment type="similarity">
    <text evidence="2">Belongs to the MipA/OmpV family.</text>
</comment>
<dbReference type="Pfam" id="PF06629">
    <property type="entry name" value="MipA"/>
    <property type="match status" value="1"/>
</dbReference>
<keyword evidence="8" id="KW-1185">Reference proteome</keyword>
<dbReference type="Proteomes" id="UP000198773">
    <property type="component" value="Unassembled WGS sequence"/>
</dbReference>
<keyword evidence="4" id="KW-0472">Membrane</keyword>
<evidence type="ECO:0000256" key="1">
    <source>
        <dbReference type="ARBA" id="ARBA00004442"/>
    </source>
</evidence>
<evidence type="ECO:0000256" key="5">
    <source>
        <dbReference type="ARBA" id="ARBA00023237"/>
    </source>
</evidence>
<reference evidence="7 8" key="1">
    <citation type="submission" date="2016-10" db="EMBL/GenBank/DDBJ databases">
        <authorList>
            <person name="de Groot N.N."/>
        </authorList>
    </citation>
    <scope>NUCLEOTIDE SEQUENCE [LARGE SCALE GENOMIC DNA]</scope>
    <source>
        <strain evidence="7 8">CGMCC 1.3430</strain>
    </source>
</reference>
<evidence type="ECO:0000313" key="8">
    <source>
        <dbReference type="Proteomes" id="UP000198773"/>
    </source>
</evidence>
<evidence type="ECO:0000256" key="3">
    <source>
        <dbReference type="ARBA" id="ARBA00022729"/>
    </source>
</evidence>